<evidence type="ECO:0000256" key="1">
    <source>
        <dbReference type="SAM" id="Phobius"/>
    </source>
</evidence>
<evidence type="ECO:0000313" key="2">
    <source>
        <dbReference type="EMBL" id="MBB5801343.1"/>
    </source>
</evidence>
<dbReference type="Proteomes" id="UP000552097">
    <property type="component" value="Unassembled WGS sequence"/>
</dbReference>
<dbReference type="AlphaFoldDB" id="A0A7W9LZ49"/>
<reference evidence="2 3" key="1">
    <citation type="submission" date="2020-08" db="EMBL/GenBank/DDBJ databases">
        <title>Sequencing the genomes of 1000 actinobacteria strains.</title>
        <authorList>
            <person name="Klenk H.-P."/>
        </authorList>
    </citation>
    <scope>NUCLEOTIDE SEQUENCE [LARGE SCALE GENOMIC DNA]</scope>
    <source>
        <strain evidence="2 3">DSM 45486</strain>
    </source>
</reference>
<feature type="transmembrane region" description="Helical" evidence="1">
    <location>
        <begin position="224"/>
        <end position="246"/>
    </location>
</feature>
<dbReference type="RefSeq" id="WP_184917047.1">
    <property type="nucleotide sequence ID" value="NZ_JACHMO010000001.1"/>
</dbReference>
<sequence length="318" mass="34132">MIVNAIEYVTLLVAAWILINAAFRGDAIVPAAGCLAVTAGGLLWETFDPWMPPELRTVILRSAVTVLGFAATAVMMSRRSDDDVRAIVALFGSAAVAGVVLRYDLGEFRSMMILAAIVLAVVAAAVGLHIPLARHVLERETKEAAASVHTLWTTGTTWAVLLSCGLVALWLQPMPRWGELLLEVGCTAAGIALLTVSQTIVLMWRHPGFAAAYSVEMSKTILDVRGAMLGGVVLLPPVVALPGIALSLGGNSQAVSSMMWMAGTWVVVGTFRVMRIIRREAIRQRRTAMTGPASTAVRNLAMDDPVYRLLPGMFRKRD</sequence>
<comment type="caution">
    <text evidence="2">The sequence shown here is derived from an EMBL/GenBank/DDBJ whole genome shotgun (WGS) entry which is preliminary data.</text>
</comment>
<feature type="transmembrane region" description="Helical" evidence="1">
    <location>
        <begin position="55"/>
        <end position="74"/>
    </location>
</feature>
<feature type="transmembrane region" description="Helical" evidence="1">
    <location>
        <begin position="177"/>
        <end position="204"/>
    </location>
</feature>
<name>A0A7W9LZ49_9PSEU</name>
<keyword evidence="1" id="KW-1133">Transmembrane helix</keyword>
<keyword evidence="1" id="KW-0472">Membrane</keyword>
<feature type="transmembrane region" description="Helical" evidence="1">
    <location>
        <begin position="86"/>
        <end position="105"/>
    </location>
</feature>
<evidence type="ECO:0000313" key="3">
    <source>
        <dbReference type="Proteomes" id="UP000552097"/>
    </source>
</evidence>
<proteinExistence type="predicted"/>
<gene>
    <name evidence="2" type="ORF">F4560_001111</name>
</gene>
<accession>A0A7W9LZ49</accession>
<dbReference type="EMBL" id="JACHMO010000001">
    <property type="protein sequence ID" value="MBB5801343.1"/>
    <property type="molecule type" value="Genomic_DNA"/>
</dbReference>
<keyword evidence="1" id="KW-0812">Transmembrane</keyword>
<protein>
    <submittedName>
        <fullName evidence="2">Uncharacterized protein</fullName>
    </submittedName>
</protein>
<feature type="transmembrane region" description="Helical" evidence="1">
    <location>
        <begin position="258"/>
        <end position="277"/>
    </location>
</feature>
<organism evidence="2 3">
    <name type="scientific">Saccharothrix ecbatanensis</name>
    <dbReference type="NCBI Taxonomy" id="1105145"/>
    <lineage>
        <taxon>Bacteria</taxon>
        <taxon>Bacillati</taxon>
        <taxon>Actinomycetota</taxon>
        <taxon>Actinomycetes</taxon>
        <taxon>Pseudonocardiales</taxon>
        <taxon>Pseudonocardiaceae</taxon>
        <taxon>Saccharothrix</taxon>
    </lineage>
</organism>
<keyword evidence="3" id="KW-1185">Reference proteome</keyword>
<feature type="transmembrane region" description="Helical" evidence="1">
    <location>
        <begin position="151"/>
        <end position="171"/>
    </location>
</feature>
<feature type="transmembrane region" description="Helical" evidence="1">
    <location>
        <begin position="111"/>
        <end position="130"/>
    </location>
</feature>